<proteinExistence type="predicted"/>
<accession>A0A816F9N1</accession>
<feature type="coiled-coil region" evidence="1">
    <location>
        <begin position="29"/>
        <end position="116"/>
    </location>
</feature>
<evidence type="ECO:0000256" key="1">
    <source>
        <dbReference type="SAM" id="Coils"/>
    </source>
</evidence>
<comment type="caution">
    <text evidence="2">The sequence shown here is derived from an EMBL/GenBank/DDBJ whole genome shotgun (WGS) entry which is preliminary data.</text>
</comment>
<evidence type="ECO:0000313" key="2">
    <source>
        <dbReference type="EMBL" id="CAF1658422.1"/>
    </source>
</evidence>
<feature type="non-terminal residue" evidence="2">
    <location>
        <position position="196"/>
    </location>
</feature>
<name>A0A816F9N1_ADIRI</name>
<gene>
    <name evidence="2" type="ORF">XAT740_LOCUS56367</name>
</gene>
<sequence>MESNGTHSHKRKLVAEISSSIDQDQTLRYQELETHVKNIFEELQIIKNENRTLKSQIDKLQQRYDQLASQNQKENSERNQYSHKIHSENSEYDTLVKQFEERCDLVESSNQTLTERLDSCQQTFENQLTNLQQQLNNFGIQDTKSIQQQSVDKEMSSFDENNDGSAIIEEALCTPCESQILLSTDEIQYGLFDICE</sequence>
<dbReference type="AlphaFoldDB" id="A0A816F9N1"/>
<organism evidence="2 3">
    <name type="scientific">Adineta ricciae</name>
    <name type="common">Rotifer</name>
    <dbReference type="NCBI Taxonomy" id="249248"/>
    <lineage>
        <taxon>Eukaryota</taxon>
        <taxon>Metazoa</taxon>
        <taxon>Spiralia</taxon>
        <taxon>Gnathifera</taxon>
        <taxon>Rotifera</taxon>
        <taxon>Eurotatoria</taxon>
        <taxon>Bdelloidea</taxon>
        <taxon>Adinetida</taxon>
        <taxon>Adinetidae</taxon>
        <taxon>Adineta</taxon>
    </lineage>
</organism>
<reference evidence="2" key="1">
    <citation type="submission" date="2021-02" db="EMBL/GenBank/DDBJ databases">
        <authorList>
            <person name="Nowell W R."/>
        </authorList>
    </citation>
    <scope>NUCLEOTIDE SEQUENCE</scope>
</reference>
<dbReference type="Proteomes" id="UP000663828">
    <property type="component" value="Unassembled WGS sequence"/>
</dbReference>
<keyword evidence="1" id="KW-0175">Coiled coil</keyword>
<protein>
    <submittedName>
        <fullName evidence="2">Uncharacterized protein</fullName>
    </submittedName>
</protein>
<keyword evidence="3" id="KW-1185">Reference proteome</keyword>
<evidence type="ECO:0000313" key="3">
    <source>
        <dbReference type="Proteomes" id="UP000663828"/>
    </source>
</evidence>
<dbReference type="EMBL" id="CAJNOR010011011">
    <property type="protein sequence ID" value="CAF1658422.1"/>
    <property type="molecule type" value="Genomic_DNA"/>
</dbReference>